<dbReference type="InterPro" id="IPR013216">
    <property type="entry name" value="Methyltransf_11"/>
</dbReference>
<comment type="caution">
    <text evidence="2">The sequence shown here is derived from an EMBL/GenBank/DDBJ whole genome shotgun (WGS) entry which is preliminary data.</text>
</comment>
<dbReference type="InterPro" id="IPR029063">
    <property type="entry name" value="SAM-dependent_MTases_sf"/>
</dbReference>
<dbReference type="EMBL" id="BIFT01000001">
    <property type="protein sequence ID" value="GCE26426.1"/>
    <property type="molecule type" value="Genomic_DNA"/>
</dbReference>
<dbReference type="SUPFAM" id="SSF53335">
    <property type="entry name" value="S-adenosyl-L-methionine-dependent methyltransferases"/>
    <property type="match status" value="1"/>
</dbReference>
<dbReference type="Gene3D" id="3.40.50.150">
    <property type="entry name" value="Vaccinia Virus protein VP39"/>
    <property type="match status" value="1"/>
</dbReference>
<accession>A0A402B505</accession>
<keyword evidence="3" id="KW-1185">Reference proteome</keyword>
<organism evidence="2 3">
    <name type="scientific">Dictyobacter alpinus</name>
    <dbReference type="NCBI Taxonomy" id="2014873"/>
    <lineage>
        <taxon>Bacteria</taxon>
        <taxon>Bacillati</taxon>
        <taxon>Chloroflexota</taxon>
        <taxon>Ktedonobacteria</taxon>
        <taxon>Ktedonobacterales</taxon>
        <taxon>Dictyobacteraceae</taxon>
        <taxon>Dictyobacter</taxon>
    </lineage>
</organism>
<dbReference type="InterPro" id="IPR050508">
    <property type="entry name" value="Methyltransf_Superfamily"/>
</dbReference>
<feature type="domain" description="Methyltransferase type 11" evidence="1">
    <location>
        <begin position="54"/>
        <end position="154"/>
    </location>
</feature>
<protein>
    <recommendedName>
        <fullName evidence="1">Methyltransferase type 11 domain-containing protein</fullName>
    </recommendedName>
</protein>
<dbReference type="GO" id="GO:0008757">
    <property type="term" value="F:S-adenosylmethionine-dependent methyltransferase activity"/>
    <property type="evidence" value="ECO:0007669"/>
    <property type="project" value="InterPro"/>
</dbReference>
<dbReference type="CDD" id="cd02440">
    <property type="entry name" value="AdoMet_MTases"/>
    <property type="match status" value="1"/>
</dbReference>
<evidence type="ECO:0000259" key="1">
    <source>
        <dbReference type="Pfam" id="PF08241"/>
    </source>
</evidence>
<dbReference type="PANTHER" id="PTHR42912">
    <property type="entry name" value="METHYLTRANSFERASE"/>
    <property type="match status" value="1"/>
</dbReference>
<gene>
    <name evidence="2" type="ORF">KDA_19100</name>
</gene>
<sequence>MQITRAFENVLDPHYGCPKGIIGRFVGELMVRQHARETAWTVSLADIQAADRVLEIGFGAGKAIQLLAQKTTRGFVYGIDLSATMVKRARERNAHAVRTGRVILQQGEATQLPFEEQYFDKVISIHTFYLWSEDPHRVLTEMFRVLKPGGTLLFTFSHGKVGEERDYYDQTFLEEQVFPLMKNIGFTAISSLSGPTSRQFKHLTVFGTKQQEQACT</sequence>
<proteinExistence type="predicted"/>
<reference evidence="3" key="1">
    <citation type="submission" date="2018-12" db="EMBL/GenBank/DDBJ databases">
        <title>Tengunoibacter tsumagoiensis gen. nov., sp. nov., Dictyobacter kobayashii sp. nov., D. alpinus sp. nov., and D. joshuensis sp. nov. and description of Dictyobacteraceae fam. nov. within the order Ktedonobacterales isolated from Tengu-no-mugimeshi.</title>
        <authorList>
            <person name="Wang C.M."/>
            <person name="Zheng Y."/>
            <person name="Sakai Y."/>
            <person name="Toyoda A."/>
            <person name="Minakuchi Y."/>
            <person name="Abe K."/>
            <person name="Yokota A."/>
            <person name="Yabe S."/>
        </authorList>
    </citation>
    <scope>NUCLEOTIDE SEQUENCE [LARGE SCALE GENOMIC DNA]</scope>
    <source>
        <strain evidence="3">Uno16</strain>
    </source>
</reference>
<evidence type="ECO:0000313" key="3">
    <source>
        <dbReference type="Proteomes" id="UP000287171"/>
    </source>
</evidence>
<evidence type="ECO:0000313" key="2">
    <source>
        <dbReference type="EMBL" id="GCE26426.1"/>
    </source>
</evidence>
<dbReference type="AlphaFoldDB" id="A0A402B505"/>
<name>A0A402B505_9CHLR</name>
<dbReference type="Proteomes" id="UP000287171">
    <property type="component" value="Unassembled WGS sequence"/>
</dbReference>
<dbReference type="Pfam" id="PF08241">
    <property type="entry name" value="Methyltransf_11"/>
    <property type="match status" value="1"/>
</dbReference>